<proteinExistence type="predicted"/>
<evidence type="ECO:0000313" key="3">
    <source>
        <dbReference type="EMBL" id="EKD13328.1"/>
    </source>
</evidence>
<feature type="region of interest" description="Disordered" evidence="1">
    <location>
        <begin position="1"/>
        <end position="28"/>
    </location>
</feature>
<evidence type="ECO:0000256" key="1">
    <source>
        <dbReference type="SAM" id="MobiDB-lite"/>
    </source>
</evidence>
<dbReference type="InterPro" id="IPR011047">
    <property type="entry name" value="Quinoprotein_ADH-like_sf"/>
</dbReference>
<evidence type="ECO:0000259" key="2">
    <source>
        <dbReference type="SMART" id="SM00128"/>
    </source>
</evidence>
<dbReference type="GO" id="GO:0004519">
    <property type="term" value="F:endonuclease activity"/>
    <property type="evidence" value="ECO:0007669"/>
    <property type="project" value="UniProtKB-KW"/>
</dbReference>
<dbReference type="EMBL" id="JH921450">
    <property type="protein sequence ID" value="EKD13328.1"/>
    <property type="molecule type" value="Genomic_DNA"/>
</dbReference>
<dbReference type="PANTHER" id="PTHR11200">
    <property type="entry name" value="INOSITOL 5-PHOSPHATASE"/>
    <property type="match status" value="1"/>
</dbReference>
<dbReference type="GO" id="GO:0046856">
    <property type="term" value="P:phosphatidylinositol dephosphorylation"/>
    <property type="evidence" value="ECO:0007669"/>
    <property type="project" value="InterPro"/>
</dbReference>
<feature type="compositionally biased region" description="Pro residues" evidence="1">
    <location>
        <begin position="124"/>
        <end position="135"/>
    </location>
</feature>
<feature type="compositionally biased region" description="Polar residues" evidence="1">
    <location>
        <begin position="510"/>
        <end position="522"/>
    </location>
</feature>
<dbReference type="GO" id="GO:0004439">
    <property type="term" value="F:phosphatidylinositol-4,5-bisphosphate 5-phosphatase activity"/>
    <property type="evidence" value="ECO:0007669"/>
    <property type="project" value="TreeGrafter"/>
</dbReference>
<dbReference type="Gene3D" id="3.60.10.10">
    <property type="entry name" value="Endonuclease/exonuclease/phosphatase"/>
    <property type="match status" value="1"/>
</dbReference>
<feature type="region of interest" description="Disordered" evidence="1">
    <location>
        <begin position="101"/>
        <end position="206"/>
    </location>
</feature>
<keyword evidence="3" id="KW-0269">Exonuclease</keyword>
<dbReference type="OMA" id="CVFVKHK"/>
<dbReference type="PANTHER" id="PTHR11200:SF240">
    <property type="entry name" value="INOSITOL POLYPHOSPHATE 5-PHOSPHATASE C9G1.10C-RELATED"/>
    <property type="match status" value="1"/>
</dbReference>
<sequence length="1330" mass="148572">MLRTTDVPVATNTNKKINRREDYPPTSHTWTSTVQCSAVQCSALREDDTRRQQNTIDIKGLAKFLFNSFGALRTASNFIRRKTKDEVPGTFAMEEAAKSLDGSSIKPVSSLRSHFEQMAKSKPKPPPPPVGPKPISPQLTGNGVSHGARDISRPGSTVQHEEVGYADDALRVSRGRKMDKAGNELRPPRTASADVSPSPKRFFRPRPLSTITPAVTIQPPQSPPKANTANLVLPHTPAYLSTDSPISASSGSASSMHFRIPSRPITPHMEPGRFPKPSSSRPPSPPPPRRSGEFSRRSGELSRREITEVLEGTTKSKAPPVNRADKPKISSKPILLSPRNEATKLEPGPRSMDRSSPFSTPPSSGGSPEHEFPMPALSRTSPWNAAGPRSAIEPLQSAHKIFDPPPVHHSVVTRRKDHETNGPSRGLLSPQATGEQRPALPTRPQAVPEPTKARGYRDVMPPPPVRPSMDRSRPPITTTTITRSIPEEGPLYPIPPKRVSSSPTAKIQLQRSQSQLHTQTPTRHGRSMTVDRNSDRAPIEFRTPITNVDPRQSLDISSANQNIKEAEPGEFPDLSHSNRRIPRYPFGMKELPTKYDTRILDICGEYVCTTGNYTRVWSLVDGEMLMSLAHTEGVRMVSVAFKPTADVADEGTRLWLGNNGGDLFEYDVHTQALVATKNAHTRRDVVKIHRHLNEMWTLDDGGCLHLWGPDSTGSPSLSENPSRTFRIQKGHTFSMVVVHELWVATGKDIRVYAPTTDGSSQWMVLQGTLNQPSAGEITSGATVGSLSDRVYFGHTDGKISIYSRSDYACLGILTISPYKITALAGAGPYLWAGFSTGAIYVYDTKPSTWIVKKDWSGHQSQVVNLITDQRSCWTADRVQVVSLGQDNIIQLWDGLLEDDWIEHRMQSQEAQFSGFTPIKVLIMSWNAGASSPSWLKKQQHEEDANFFRDLFRKGDLPDMVVFGFQELVDLEDKKIMTKTIFKSSKKKVDPATEQEHMSKAYRDWTTFLQRCMDDTGEIYQALHNSKLVGLYTLIFVKGSLKPRIRSLDQAQLKRGLGGHHGNKGALIVRFVLDDTSMCFVNCHLAAGQSQSKDRTADLAAIFDSHLLLPVTQPDVLQDSYVGGGDGSMVLDHEICVLNGDLNYRIDTMGTQGVVSLLKKGDLAKLLTRDQLLMTRRRQPWHKVQAFREGPITFAPTYKYDVGTDKYDSSEKKRVPAWCDRVLYRGGDGIKQLDYRREELHLSDHRPVVSEFEIKFKSISPERRSLKWTECLQDRIDRKRRLIREARQHYLIHYLGFDEVNSKNMIAHLEKMEKERAEKAAAERDRARNAR</sequence>
<feature type="domain" description="Inositol polyphosphate-related phosphatase" evidence="2">
    <location>
        <begin position="916"/>
        <end position="1259"/>
    </location>
</feature>
<name>K1WXC6_MARBU</name>
<dbReference type="GO" id="GO:0004527">
    <property type="term" value="F:exonuclease activity"/>
    <property type="evidence" value="ECO:0007669"/>
    <property type="project" value="UniProtKB-KW"/>
</dbReference>
<dbReference type="SUPFAM" id="SSF56219">
    <property type="entry name" value="DNase I-like"/>
    <property type="match status" value="1"/>
</dbReference>
<dbReference type="STRING" id="1072389.K1WXC6"/>
<accession>K1WXC6</accession>
<dbReference type="InterPro" id="IPR046985">
    <property type="entry name" value="IP5"/>
</dbReference>
<feature type="region of interest" description="Disordered" evidence="1">
    <location>
        <begin position="242"/>
        <end position="477"/>
    </location>
</feature>
<protein>
    <submittedName>
        <fullName evidence="3">Endonuclease/Exonuclease/phosphatase</fullName>
    </submittedName>
</protein>
<dbReference type="InParanoid" id="K1WXC6"/>
<feature type="compositionally biased region" description="Low complexity" evidence="1">
    <location>
        <begin position="242"/>
        <end position="255"/>
    </location>
</feature>
<dbReference type="Pfam" id="PF22669">
    <property type="entry name" value="Exo_endo_phos2"/>
    <property type="match status" value="1"/>
</dbReference>
<reference evidence="3 4" key="1">
    <citation type="journal article" date="2012" name="BMC Genomics">
        <title>Sequencing the genome of Marssonina brunnea reveals fungus-poplar co-evolution.</title>
        <authorList>
            <person name="Zhu S."/>
            <person name="Cao Y.-Z."/>
            <person name="Jiang C."/>
            <person name="Tan B.-Y."/>
            <person name="Wang Z."/>
            <person name="Feng S."/>
            <person name="Zhang L."/>
            <person name="Su X.-H."/>
            <person name="Brejova B."/>
            <person name="Vinar T."/>
            <person name="Xu M."/>
            <person name="Wang M.-X."/>
            <person name="Zhang S.-G."/>
            <person name="Huang M.-R."/>
            <person name="Wu R."/>
            <person name="Zhou Y."/>
        </authorList>
    </citation>
    <scope>NUCLEOTIDE SEQUENCE [LARGE SCALE GENOMIC DNA]</scope>
    <source>
        <strain evidence="3 4">MB_m1</strain>
    </source>
</reference>
<keyword evidence="3" id="KW-0540">Nuclease</keyword>
<dbReference type="KEGG" id="mbe:MBM_08411"/>
<feature type="compositionally biased region" description="Pro residues" evidence="1">
    <location>
        <begin position="280"/>
        <end position="289"/>
    </location>
</feature>
<dbReference type="Proteomes" id="UP000006753">
    <property type="component" value="Unassembled WGS sequence"/>
</dbReference>
<dbReference type="InterPro" id="IPR036691">
    <property type="entry name" value="Endo/exonu/phosph_ase_sf"/>
</dbReference>
<keyword evidence="3" id="KW-0378">Hydrolase</keyword>
<dbReference type="SMART" id="SM00128">
    <property type="entry name" value="IPPc"/>
    <property type="match status" value="1"/>
</dbReference>
<feature type="compositionally biased region" description="Low complexity" evidence="1">
    <location>
        <begin position="355"/>
        <end position="367"/>
    </location>
</feature>
<gene>
    <name evidence="3" type="ORF">MBM_08411</name>
</gene>
<dbReference type="InterPro" id="IPR000300">
    <property type="entry name" value="IPPc"/>
</dbReference>
<feature type="compositionally biased region" description="Basic and acidic residues" evidence="1">
    <location>
        <begin position="159"/>
        <end position="187"/>
    </location>
</feature>
<feature type="region of interest" description="Disordered" evidence="1">
    <location>
        <begin position="510"/>
        <end position="530"/>
    </location>
</feature>
<keyword evidence="3" id="KW-0255">Endonuclease</keyword>
<keyword evidence="4" id="KW-1185">Reference proteome</keyword>
<dbReference type="OrthoDB" id="2248459at2759"/>
<dbReference type="eggNOG" id="KOG0565">
    <property type="taxonomic scope" value="Eukaryota"/>
</dbReference>
<dbReference type="InterPro" id="IPR015943">
    <property type="entry name" value="WD40/YVTN_repeat-like_dom_sf"/>
</dbReference>
<organism evidence="3 4">
    <name type="scientific">Marssonina brunnea f. sp. multigermtubi (strain MB_m1)</name>
    <name type="common">Marssonina leaf spot fungus</name>
    <dbReference type="NCBI Taxonomy" id="1072389"/>
    <lineage>
        <taxon>Eukaryota</taxon>
        <taxon>Fungi</taxon>
        <taxon>Dikarya</taxon>
        <taxon>Ascomycota</taxon>
        <taxon>Pezizomycotina</taxon>
        <taxon>Leotiomycetes</taxon>
        <taxon>Helotiales</taxon>
        <taxon>Drepanopezizaceae</taxon>
        <taxon>Drepanopeziza</taxon>
    </lineage>
</organism>
<evidence type="ECO:0000313" key="4">
    <source>
        <dbReference type="Proteomes" id="UP000006753"/>
    </source>
</evidence>
<feature type="compositionally biased region" description="Basic and acidic residues" evidence="1">
    <location>
        <begin position="290"/>
        <end position="307"/>
    </location>
</feature>
<dbReference type="SUPFAM" id="SSF50998">
    <property type="entry name" value="Quinoprotein alcohol dehydrogenase-like"/>
    <property type="match status" value="1"/>
</dbReference>
<dbReference type="Gene3D" id="2.130.10.10">
    <property type="entry name" value="YVTN repeat-like/Quinoprotein amine dehydrogenase"/>
    <property type="match status" value="1"/>
</dbReference>
<dbReference type="GeneID" id="18764346"/>
<dbReference type="HOGENOM" id="CLU_002027_1_1_1"/>